<evidence type="ECO:0000313" key="1">
    <source>
        <dbReference type="EMBL" id="OGL97716.1"/>
    </source>
</evidence>
<evidence type="ECO:0000313" key="2">
    <source>
        <dbReference type="Proteomes" id="UP000176501"/>
    </source>
</evidence>
<accession>A0A1F7W503</accession>
<dbReference type="EMBL" id="MGFE01000030">
    <property type="protein sequence ID" value="OGL97716.1"/>
    <property type="molecule type" value="Genomic_DNA"/>
</dbReference>
<dbReference type="AlphaFoldDB" id="A0A1F7W503"/>
<dbReference type="Proteomes" id="UP000176501">
    <property type="component" value="Unassembled WGS sequence"/>
</dbReference>
<organism evidence="1 2">
    <name type="scientific">Candidatus Uhrbacteria bacterium RIFOXYB2_FULL_57_15</name>
    <dbReference type="NCBI Taxonomy" id="1802422"/>
    <lineage>
        <taxon>Bacteria</taxon>
        <taxon>Candidatus Uhriibacteriota</taxon>
    </lineage>
</organism>
<name>A0A1F7W503_9BACT</name>
<protein>
    <submittedName>
        <fullName evidence="1">Uncharacterized protein</fullName>
    </submittedName>
</protein>
<sequence>MRPRKFFVGQANTIETEFESISEILMEGQVPNMNMTLTTFDQTSPQMLACLMTQKENSSVSVIFSVK</sequence>
<gene>
    <name evidence="1" type="ORF">A2304_00430</name>
</gene>
<proteinExistence type="predicted"/>
<reference evidence="1 2" key="1">
    <citation type="journal article" date="2016" name="Nat. Commun.">
        <title>Thousands of microbial genomes shed light on interconnected biogeochemical processes in an aquifer system.</title>
        <authorList>
            <person name="Anantharaman K."/>
            <person name="Brown C.T."/>
            <person name="Hug L.A."/>
            <person name="Sharon I."/>
            <person name="Castelle C.J."/>
            <person name="Probst A.J."/>
            <person name="Thomas B.C."/>
            <person name="Singh A."/>
            <person name="Wilkins M.J."/>
            <person name="Karaoz U."/>
            <person name="Brodie E.L."/>
            <person name="Williams K.H."/>
            <person name="Hubbard S.S."/>
            <person name="Banfield J.F."/>
        </authorList>
    </citation>
    <scope>NUCLEOTIDE SEQUENCE [LARGE SCALE GENOMIC DNA]</scope>
</reference>
<comment type="caution">
    <text evidence="1">The sequence shown here is derived from an EMBL/GenBank/DDBJ whole genome shotgun (WGS) entry which is preliminary data.</text>
</comment>